<dbReference type="AlphaFoldDB" id="A0A8H4VHJ2"/>
<feature type="region of interest" description="Disordered" evidence="1">
    <location>
        <begin position="745"/>
        <end position="787"/>
    </location>
</feature>
<feature type="region of interest" description="Disordered" evidence="1">
    <location>
        <begin position="628"/>
        <end position="653"/>
    </location>
</feature>
<evidence type="ECO:0000313" key="2">
    <source>
        <dbReference type="EMBL" id="KAF4610316.1"/>
    </source>
</evidence>
<feature type="compositionally biased region" description="Polar residues" evidence="1">
    <location>
        <begin position="24"/>
        <end position="53"/>
    </location>
</feature>
<comment type="caution">
    <text evidence="2">The sequence shown here is derived from an EMBL/GenBank/DDBJ whole genome shotgun (WGS) entry which is preliminary data.</text>
</comment>
<dbReference type="Proteomes" id="UP000521872">
    <property type="component" value="Unassembled WGS sequence"/>
</dbReference>
<sequence length="818" mass="88090">MSRPHGAPVLNPSNDSVVPEKQAFSDSSFNVHSSDGTTTPQNVHQDISTSSLMNEDGVEVGAEENLGGYEESFDALARIKGRLSKAASSKNSQRALEIIERPRAARSDVIQGTPFTNDVWTMSPVVECSEDWSPDFEYTENEDKGMLNDPASPTVSALVRATITEQNPDINPIPSLEAAHGSGVEAFSCNAQQHLFVPSLLTNVRTPSFLSCSPFITSTPIMSANVTSPVSEQGRMVHVTPSPTPSDLLIGKEMERSVAIGLLMDISLDTPYFHTCLSFLESPNISNEEDASVAPSTRSRIITGVGLGLKSAANFDFATSALFPCVGSAMPDFLSDIEGGFNGFVNGMPVPLWPTSSAKDESGIFQSEIDPLGGLSAACLPDHSTTSPQLHSKSATESSKTIEILRPPSDNLQPNPPHFSPIDSKQMIVRDAKDTKRRIERSAALLDKNSRLSSPHLFSMPILGHLPSSPEKDIILGCSLPSESNLQKLGLWTFKLNTDNDPRNPNLPVHEQLADLTHIPSYQFQVSHPIGTQIPTGAMVELPPTECIVGEVLPSAVYEPTAPDQSSSTTSSSILHESKSAEGLGIGLPSDLRSQPSLSGDLSIASNNSWDHVSLSTLPTSEECMNLSALASSPPTDNTPTARPDLGTRRSSSSKLHFLKISKFAKRCLSTIPEQPTPSPTVSPKGTLPLPPRLSTVDPTDIKPCSSEDSEHRSPCSKSSRLSWFSSFRSRAFSSLWLRGKRKKQKSPVLDLNQAQVATSPTTSLPLSPTHDSANGSPGFIEHENIPPSLDMFKSMKSEAEAGRRTKTSSAWKLRVLF</sequence>
<dbReference type="EMBL" id="JAACJL010000059">
    <property type="protein sequence ID" value="KAF4610316.1"/>
    <property type="molecule type" value="Genomic_DNA"/>
</dbReference>
<organism evidence="2 3">
    <name type="scientific">Agrocybe pediades</name>
    <dbReference type="NCBI Taxonomy" id="84607"/>
    <lineage>
        <taxon>Eukaryota</taxon>
        <taxon>Fungi</taxon>
        <taxon>Dikarya</taxon>
        <taxon>Basidiomycota</taxon>
        <taxon>Agaricomycotina</taxon>
        <taxon>Agaricomycetes</taxon>
        <taxon>Agaricomycetidae</taxon>
        <taxon>Agaricales</taxon>
        <taxon>Agaricineae</taxon>
        <taxon>Strophariaceae</taxon>
        <taxon>Agrocybe</taxon>
    </lineage>
</organism>
<proteinExistence type="predicted"/>
<keyword evidence="3" id="KW-1185">Reference proteome</keyword>
<reference evidence="2 3" key="1">
    <citation type="submission" date="2019-12" db="EMBL/GenBank/DDBJ databases">
        <authorList>
            <person name="Floudas D."/>
            <person name="Bentzer J."/>
            <person name="Ahren D."/>
            <person name="Johansson T."/>
            <person name="Persson P."/>
            <person name="Tunlid A."/>
        </authorList>
    </citation>
    <scope>NUCLEOTIDE SEQUENCE [LARGE SCALE GENOMIC DNA]</scope>
    <source>
        <strain evidence="2 3">CBS 102.39</strain>
    </source>
</reference>
<feature type="compositionally biased region" description="Polar residues" evidence="1">
    <location>
        <begin position="629"/>
        <end position="641"/>
    </location>
</feature>
<feature type="compositionally biased region" description="Low complexity" evidence="1">
    <location>
        <begin position="759"/>
        <end position="770"/>
    </location>
</feature>
<evidence type="ECO:0000256" key="1">
    <source>
        <dbReference type="SAM" id="MobiDB-lite"/>
    </source>
</evidence>
<accession>A0A8H4VHJ2</accession>
<feature type="region of interest" description="Disordered" evidence="1">
    <location>
        <begin position="671"/>
        <end position="719"/>
    </location>
</feature>
<evidence type="ECO:0000313" key="3">
    <source>
        <dbReference type="Proteomes" id="UP000521872"/>
    </source>
</evidence>
<protein>
    <submittedName>
        <fullName evidence="2">Uncharacterized protein</fullName>
    </submittedName>
</protein>
<feature type="region of interest" description="Disordered" evidence="1">
    <location>
        <begin position="1"/>
        <end position="54"/>
    </location>
</feature>
<feature type="region of interest" description="Disordered" evidence="1">
    <location>
        <begin position="381"/>
        <end position="400"/>
    </location>
</feature>
<name>A0A8H4VHJ2_9AGAR</name>
<feature type="compositionally biased region" description="Polar residues" evidence="1">
    <location>
        <begin position="383"/>
        <end position="400"/>
    </location>
</feature>
<gene>
    <name evidence="2" type="ORF">D9613_010288</name>
</gene>